<dbReference type="GO" id="GO:0005524">
    <property type="term" value="F:ATP binding"/>
    <property type="evidence" value="ECO:0007669"/>
    <property type="project" value="UniProtKB-KW"/>
</dbReference>
<dbReference type="InterPro" id="IPR003439">
    <property type="entry name" value="ABC_transporter-like_ATP-bd"/>
</dbReference>
<dbReference type="AlphaFoldDB" id="A0A0E9LYX3"/>
<dbReference type="SUPFAM" id="SSF52540">
    <property type="entry name" value="P-loop containing nucleoside triphosphate hydrolases"/>
    <property type="match status" value="1"/>
</dbReference>
<feature type="domain" description="ABC transporter" evidence="3">
    <location>
        <begin position="4"/>
        <end position="118"/>
    </location>
</feature>
<dbReference type="Proteomes" id="UP000032900">
    <property type="component" value="Unassembled WGS sequence"/>
</dbReference>
<dbReference type="GO" id="GO:0034040">
    <property type="term" value="F:ATPase-coupled lipid transmembrane transporter activity"/>
    <property type="evidence" value="ECO:0007669"/>
    <property type="project" value="TreeGrafter"/>
</dbReference>
<dbReference type="EMBL" id="BAZW01000023">
    <property type="protein sequence ID" value="GAO30434.1"/>
    <property type="molecule type" value="Genomic_DNA"/>
</dbReference>
<evidence type="ECO:0000256" key="1">
    <source>
        <dbReference type="ARBA" id="ARBA00022741"/>
    </source>
</evidence>
<evidence type="ECO:0000259" key="3">
    <source>
        <dbReference type="Pfam" id="PF00005"/>
    </source>
</evidence>
<sequence>MGATEGEILIDDKPLNRNTLKSWRDRIGYVQQEVYIIDSSVAENVAFGLKGGEIDLEKLEKALKQASLWDFVQTLPDSVHTLIGERGTKLSGGQRQRVGIARALYAGADILLFDEATSALDTKTEEEITESIRSLADGNLTLIIIAHRKTTLKYCSRIIRVANGRISGEIKYEEIF</sequence>
<name>A0A0E9LYX3_9BACT</name>
<comment type="caution">
    <text evidence="4">The sequence shown here is derived from an EMBL/GenBank/DDBJ whole genome shotgun (WGS) entry which is preliminary data.</text>
</comment>
<keyword evidence="5" id="KW-1185">Reference proteome</keyword>
<dbReference type="PANTHER" id="PTHR24221:SF654">
    <property type="entry name" value="ATP-BINDING CASSETTE SUB-FAMILY B MEMBER 6"/>
    <property type="match status" value="1"/>
</dbReference>
<protein>
    <submittedName>
        <fullName evidence="4">ATP-binding protein of ABC transporter</fullName>
    </submittedName>
</protein>
<dbReference type="GO" id="GO:0016887">
    <property type="term" value="F:ATP hydrolysis activity"/>
    <property type="evidence" value="ECO:0007669"/>
    <property type="project" value="InterPro"/>
</dbReference>
<keyword evidence="1" id="KW-0547">Nucleotide-binding</keyword>
<dbReference type="InterPro" id="IPR027417">
    <property type="entry name" value="P-loop_NTPase"/>
</dbReference>
<dbReference type="Gene3D" id="3.40.50.300">
    <property type="entry name" value="P-loop containing nucleotide triphosphate hydrolases"/>
    <property type="match status" value="1"/>
</dbReference>
<keyword evidence="2 4" id="KW-0067">ATP-binding</keyword>
<proteinExistence type="predicted"/>
<reference evidence="4 5" key="1">
    <citation type="journal article" date="2015" name="Microbes Environ.">
        <title>Distribution and evolution of nitrogen fixation genes in the phylum bacteroidetes.</title>
        <authorList>
            <person name="Inoue J."/>
            <person name="Oshima K."/>
            <person name="Suda W."/>
            <person name="Sakamoto M."/>
            <person name="Iino T."/>
            <person name="Noda S."/>
            <person name="Hongoh Y."/>
            <person name="Hattori M."/>
            <person name="Ohkuma M."/>
        </authorList>
    </citation>
    <scope>NUCLEOTIDE SEQUENCE [LARGE SCALE GENOMIC DNA]</scope>
    <source>
        <strain evidence="4">JCM 15548</strain>
    </source>
</reference>
<evidence type="ECO:0000313" key="5">
    <source>
        <dbReference type="Proteomes" id="UP000032900"/>
    </source>
</evidence>
<organism evidence="4 5">
    <name type="scientific">Geofilum rubicundum JCM 15548</name>
    <dbReference type="NCBI Taxonomy" id="1236989"/>
    <lineage>
        <taxon>Bacteria</taxon>
        <taxon>Pseudomonadati</taxon>
        <taxon>Bacteroidota</taxon>
        <taxon>Bacteroidia</taxon>
        <taxon>Marinilabiliales</taxon>
        <taxon>Marinilabiliaceae</taxon>
        <taxon>Geofilum</taxon>
    </lineage>
</organism>
<gene>
    <name evidence="4" type="ORF">JCM15548_12702</name>
</gene>
<dbReference type="STRING" id="1236989.JCM15548_12702"/>
<evidence type="ECO:0000313" key="4">
    <source>
        <dbReference type="EMBL" id="GAO30434.1"/>
    </source>
</evidence>
<dbReference type="Pfam" id="PF00005">
    <property type="entry name" value="ABC_tran"/>
    <property type="match status" value="1"/>
</dbReference>
<dbReference type="PANTHER" id="PTHR24221">
    <property type="entry name" value="ATP-BINDING CASSETTE SUB-FAMILY B"/>
    <property type="match status" value="1"/>
</dbReference>
<dbReference type="InterPro" id="IPR039421">
    <property type="entry name" value="Type_1_exporter"/>
</dbReference>
<dbReference type="InterPro" id="IPR017871">
    <property type="entry name" value="ABC_transporter-like_CS"/>
</dbReference>
<dbReference type="PROSITE" id="PS00211">
    <property type="entry name" value="ABC_TRANSPORTER_1"/>
    <property type="match status" value="1"/>
</dbReference>
<accession>A0A0E9LYX3</accession>
<evidence type="ECO:0000256" key="2">
    <source>
        <dbReference type="ARBA" id="ARBA00022840"/>
    </source>
</evidence>